<name>A0A840VQX8_9PROT</name>
<reference evidence="1 2" key="1">
    <citation type="submission" date="2020-08" db="EMBL/GenBank/DDBJ databases">
        <title>Genomic Encyclopedia of Type Strains, Phase IV (KMG-IV): sequencing the most valuable type-strain genomes for metagenomic binning, comparative biology and taxonomic classification.</title>
        <authorList>
            <person name="Goeker M."/>
        </authorList>
    </citation>
    <scope>NUCLEOTIDE SEQUENCE [LARGE SCALE GENOMIC DNA]</scope>
    <source>
        <strain evidence="1 2">DSM 27026</strain>
    </source>
</reference>
<dbReference type="RefSeq" id="WP_183266799.1">
    <property type="nucleotide sequence ID" value="NZ_JACHFJ010000009.1"/>
</dbReference>
<keyword evidence="2" id="KW-1185">Reference proteome</keyword>
<organism evidence="1 2">
    <name type="scientific">Acidocella aromatica</name>
    <dbReference type="NCBI Taxonomy" id="1303579"/>
    <lineage>
        <taxon>Bacteria</taxon>
        <taxon>Pseudomonadati</taxon>
        <taxon>Pseudomonadota</taxon>
        <taxon>Alphaproteobacteria</taxon>
        <taxon>Acetobacterales</taxon>
        <taxon>Acidocellaceae</taxon>
        <taxon>Acidocella</taxon>
    </lineage>
</organism>
<comment type="caution">
    <text evidence="1">The sequence shown here is derived from an EMBL/GenBank/DDBJ whole genome shotgun (WGS) entry which is preliminary data.</text>
</comment>
<evidence type="ECO:0008006" key="3">
    <source>
        <dbReference type="Google" id="ProtNLM"/>
    </source>
</evidence>
<sequence length="221" mass="22918">MDFIFMLTRQDRTVPDCLEVLAEIAPLGLGHIGFKDIGADTETLRRLQAGIKTIGAVSYLEVVATSPEAALHSARIGVELGVDRLLGGTLVAETLEILRGTKVEYYPFPGAPFGHPTRLGGDAARIETDAARFLAQGCAGVDLLAYRAIEAEPLDLVRAARRGCGGGRLICAGSVDSPARIAALRAAGADGFTIGSAVFEGSFAPGAGGVAAQLREILACV</sequence>
<proteinExistence type="predicted"/>
<dbReference type="Proteomes" id="UP000553706">
    <property type="component" value="Unassembled WGS sequence"/>
</dbReference>
<dbReference type="AlphaFoldDB" id="A0A840VQX8"/>
<evidence type="ECO:0000313" key="1">
    <source>
        <dbReference type="EMBL" id="MBB5373780.1"/>
    </source>
</evidence>
<gene>
    <name evidence="1" type="ORF">HNP71_002045</name>
</gene>
<dbReference type="SUPFAM" id="SSF51395">
    <property type="entry name" value="FMN-linked oxidoreductases"/>
    <property type="match status" value="1"/>
</dbReference>
<dbReference type="EMBL" id="JACHFJ010000009">
    <property type="protein sequence ID" value="MBB5373780.1"/>
    <property type="molecule type" value="Genomic_DNA"/>
</dbReference>
<evidence type="ECO:0000313" key="2">
    <source>
        <dbReference type="Proteomes" id="UP000553706"/>
    </source>
</evidence>
<accession>A0A840VQX8</accession>
<protein>
    <recommendedName>
        <fullName evidence="3">4-hydroxythreonine-4-phosphate dehydrogenase</fullName>
    </recommendedName>
</protein>